<gene>
    <name evidence="1" type="ORF">B296_00023819</name>
</gene>
<dbReference type="InterPro" id="IPR004320">
    <property type="entry name" value="BPS1_pln"/>
</dbReference>
<reference evidence="1 2" key="1">
    <citation type="journal article" date="2014" name="Agronomy (Basel)">
        <title>A Draft Genome Sequence for Ensete ventricosum, the Drought-Tolerant Tree Against Hunger.</title>
        <authorList>
            <person name="Harrison J."/>
            <person name="Moore K.A."/>
            <person name="Paszkiewicz K."/>
            <person name="Jones T."/>
            <person name="Grant M."/>
            <person name="Ambacheew D."/>
            <person name="Muzemil S."/>
            <person name="Studholme D.J."/>
        </authorList>
    </citation>
    <scope>NUCLEOTIDE SEQUENCE [LARGE SCALE GENOMIC DNA]</scope>
</reference>
<organism evidence="1 2">
    <name type="scientific">Ensete ventricosum</name>
    <name type="common">Abyssinian banana</name>
    <name type="synonym">Musa ensete</name>
    <dbReference type="NCBI Taxonomy" id="4639"/>
    <lineage>
        <taxon>Eukaryota</taxon>
        <taxon>Viridiplantae</taxon>
        <taxon>Streptophyta</taxon>
        <taxon>Embryophyta</taxon>
        <taxon>Tracheophyta</taxon>
        <taxon>Spermatophyta</taxon>
        <taxon>Magnoliopsida</taxon>
        <taxon>Liliopsida</taxon>
        <taxon>Zingiberales</taxon>
        <taxon>Musaceae</taxon>
        <taxon>Ensete</taxon>
    </lineage>
</organism>
<name>A0A427AJ66_ENSVE</name>
<dbReference type="AlphaFoldDB" id="A0A427AJ66"/>
<dbReference type="EMBL" id="AMZH03002249">
    <property type="protein sequence ID" value="RRT76240.1"/>
    <property type="molecule type" value="Genomic_DNA"/>
</dbReference>
<dbReference type="GO" id="GO:0048364">
    <property type="term" value="P:root development"/>
    <property type="evidence" value="ECO:0007669"/>
    <property type="project" value="InterPro"/>
</dbReference>
<dbReference type="Proteomes" id="UP000287651">
    <property type="component" value="Unassembled WGS sequence"/>
</dbReference>
<proteinExistence type="predicted"/>
<comment type="caution">
    <text evidence="1">The sequence shown here is derived from an EMBL/GenBank/DDBJ whole genome shotgun (WGS) entry which is preliminary data.</text>
</comment>
<accession>A0A427AJ66</accession>
<dbReference type="GO" id="GO:0048367">
    <property type="term" value="P:shoot system development"/>
    <property type="evidence" value="ECO:0007669"/>
    <property type="project" value="InterPro"/>
</dbReference>
<evidence type="ECO:0008006" key="3">
    <source>
        <dbReference type="Google" id="ProtNLM"/>
    </source>
</evidence>
<dbReference type="PANTHER" id="PTHR33070">
    <property type="entry name" value="OS06G0725500 PROTEIN"/>
    <property type="match status" value="1"/>
</dbReference>
<sequence>MAASASAPSQPCHLRSISLPSRSHPAALRVEEELHQLRSSLASSSTAPQALCDGLRRLGGLYESMEELIRLTSNQQTLNHPPQKKWVEEELDGSIRLLDLCSRVTSSLAAMKEHIHGLQLALRKRDDAAIVSKANDYLRFGRKAEKEMKSCFRSLKHTEDKRIDDEDDLPIRLLMEARVATVSLLRLISSFLSTKTRRPKSSRWSFVSKALSKRKVAASEEEEHGGVESLRIFTWHASCDCNPCKDADDDRLLQAQSQLQTLEASVEGMESGSECLFRQLIQSRVSLLNILSS</sequence>
<evidence type="ECO:0000313" key="1">
    <source>
        <dbReference type="EMBL" id="RRT76240.1"/>
    </source>
</evidence>
<dbReference type="PANTHER" id="PTHR33070:SF120">
    <property type="entry name" value="EXPRESSED PROTEIN"/>
    <property type="match status" value="1"/>
</dbReference>
<dbReference type="Pfam" id="PF03087">
    <property type="entry name" value="BPS1"/>
    <property type="match status" value="1"/>
</dbReference>
<evidence type="ECO:0000313" key="2">
    <source>
        <dbReference type="Proteomes" id="UP000287651"/>
    </source>
</evidence>
<protein>
    <recommendedName>
        <fullName evidence="3">DUF241 domain-containing protein</fullName>
    </recommendedName>
</protein>